<dbReference type="PANTHER" id="PTHR43662:SF3">
    <property type="entry name" value="DOMAIN PROTEIN, PUTATIVE (AFU_ORTHOLOGUE AFUA_6G11970)-RELATED"/>
    <property type="match status" value="1"/>
</dbReference>
<dbReference type="Pfam" id="PF09362">
    <property type="entry name" value="DUF1996"/>
    <property type="match status" value="1"/>
</dbReference>
<accession>A0A072NV00</accession>
<organism evidence="2 3">
    <name type="scientific">Exophiala aquamarina CBS 119918</name>
    <dbReference type="NCBI Taxonomy" id="1182545"/>
    <lineage>
        <taxon>Eukaryota</taxon>
        <taxon>Fungi</taxon>
        <taxon>Dikarya</taxon>
        <taxon>Ascomycota</taxon>
        <taxon>Pezizomycotina</taxon>
        <taxon>Eurotiomycetes</taxon>
        <taxon>Chaetothyriomycetidae</taxon>
        <taxon>Chaetothyriales</taxon>
        <taxon>Herpotrichiellaceae</taxon>
        <taxon>Exophiala</taxon>
    </lineage>
</organism>
<dbReference type="GeneID" id="25287978"/>
<reference evidence="2 3" key="1">
    <citation type="submission" date="2013-03" db="EMBL/GenBank/DDBJ databases">
        <title>The Genome Sequence of Exophiala aquamarina CBS 119918.</title>
        <authorList>
            <consortium name="The Broad Institute Genomics Platform"/>
            <person name="Cuomo C."/>
            <person name="de Hoog S."/>
            <person name="Gorbushina A."/>
            <person name="Walker B."/>
            <person name="Young S.K."/>
            <person name="Zeng Q."/>
            <person name="Gargeya S."/>
            <person name="Fitzgerald M."/>
            <person name="Haas B."/>
            <person name="Abouelleil A."/>
            <person name="Allen A.W."/>
            <person name="Alvarado L."/>
            <person name="Arachchi H.M."/>
            <person name="Berlin A.M."/>
            <person name="Chapman S.B."/>
            <person name="Gainer-Dewar J."/>
            <person name="Goldberg J."/>
            <person name="Griggs A."/>
            <person name="Gujja S."/>
            <person name="Hansen M."/>
            <person name="Howarth C."/>
            <person name="Imamovic A."/>
            <person name="Ireland A."/>
            <person name="Larimer J."/>
            <person name="McCowan C."/>
            <person name="Murphy C."/>
            <person name="Pearson M."/>
            <person name="Poon T.W."/>
            <person name="Priest M."/>
            <person name="Roberts A."/>
            <person name="Saif S."/>
            <person name="Shea T."/>
            <person name="Sisk P."/>
            <person name="Sykes S."/>
            <person name="Wortman J."/>
            <person name="Nusbaum C."/>
            <person name="Birren B."/>
        </authorList>
    </citation>
    <scope>NUCLEOTIDE SEQUENCE [LARGE SCALE GENOMIC DNA]</scope>
    <source>
        <strain evidence="2 3">CBS 119918</strain>
    </source>
</reference>
<keyword evidence="3" id="KW-1185">Reference proteome</keyword>
<evidence type="ECO:0000313" key="2">
    <source>
        <dbReference type="EMBL" id="KEF50858.1"/>
    </source>
</evidence>
<dbReference type="HOGENOM" id="CLU_014722_2_1_1"/>
<dbReference type="PANTHER" id="PTHR43662">
    <property type="match status" value="1"/>
</dbReference>
<gene>
    <name evidence="2" type="ORF">A1O9_13087</name>
</gene>
<dbReference type="VEuPathDB" id="FungiDB:A1O9_13087"/>
<dbReference type="RefSeq" id="XP_013253448.1">
    <property type="nucleotide sequence ID" value="XM_013397994.1"/>
</dbReference>
<dbReference type="InterPro" id="IPR018535">
    <property type="entry name" value="DUF1996"/>
</dbReference>
<evidence type="ECO:0000259" key="1">
    <source>
        <dbReference type="Pfam" id="PF09362"/>
    </source>
</evidence>
<name>A0A072NV00_9EURO</name>
<feature type="domain" description="DUF1996" evidence="1">
    <location>
        <begin position="1"/>
        <end position="201"/>
    </location>
</feature>
<protein>
    <recommendedName>
        <fullName evidence="1">DUF1996 domain-containing protein</fullName>
    </recommendedName>
</protein>
<dbReference type="EMBL" id="AMGV01000059">
    <property type="protein sequence ID" value="KEF50858.1"/>
    <property type="molecule type" value="Genomic_DNA"/>
</dbReference>
<dbReference type="Proteomes" id="UP000027920">
    <property type="component" value="Unassembled WGS sequence"/>
</dbReference>
<dbReference type="AlphaFoldDB" id="A0A072NV00"/>
<comment type="caution">
    <text evidence="2">The sequence shown here is derived from an EMBL/GenBank/DDBJ whole genome shotgun (WGS) entry which is preliminary data.</text>
</comment>
<proteinExistence type="predicted"/>
<sequence>MYFQHQNGSFTAVAAPGGLTVYYKLEKRVGALDQSYAMFPQGLRMVAGRSEKRAWNGPFPVPPRSQWSEADMTQESLAEKAIGFNCLHYDAGWNEGTFNVSYLREKAFVDAYCVDGLRAEILFPSCWDGVHLDAPDHRSHVLYPDHLESGLCPPSHPIYFPIISYEVVWGTPDFRHAAGQFVMSNGDPTGFGYHGDFMAAWEEGRLDLAAADSTCTDQDVANPATDGDVHKCSSFVVQRDEDARSCKLHVSQPVQTDPVEGLLLSLPGNVSVTGVRHDPWPR</sequence>
<dbReference type="OrthoDB" id="74764at2759"/>
<evidence type="ECO:0000313" key="3">
    <source>
        <dbReference type="Proteomes" id="UP000027920"/>
    </source>
</evidence>